<evidence type="ECO:0000256" key="1">
    <source>
        <dbReference type="ARBA" id="ARBA00003416"/>
    </source>
</evidence>
<dbReference type="InParanoid" id="C7RC44"/>
<feature type="transmembrane region" description="Helical" evidence="5">
    <location>
        <begin position="12"/>
        <end position="32"/>
    </location>
</feature>
<evidence type="ECO:0008006" key="8">
    <source>
        <dbReference type="Google" id="ProtNLM"/>
    </source>
</evidence>
<dbReference type="PANTHER" id="PTHR30563">
    <property type="entry name" value="DNA RECOMBINATION PROTEIN RMUC"/>
    <property type="match status" value="1"/>
</dbReference>
<keyword evidence="5" id="KW-1133">Transmembrane helix</keyword>
<organism evidence="6 7">
    <name type="scientific">Kangiella koreensis (strain DSM 16069 / JCM 12317 / KCTC 12182 / SW-125)</name>
    <dbReference type="NCBI Taxonomy" id="523791"/>
    <lineage>
        <taxon>Bacteria</taxon>
        <taxon>Pseudomonadati</taxon>
        <taxon>Pseudomonadota</taxon>
        <taxon>Gammaproteobacteria</taxon>
        <taxon>Kangiellales</taxon>
        <taxon>Kangiellaceae</taxon>
        <taxon>Kangiella</taxon>
    </lineage>
</organism>
<dbReference type="OrthoDB" id="9765111at2"/>
<dbReference type="eggNOG" id="COG1322">
    <property type="taxonomic scope" value="Bacteria"/>
</dbReference>
<comment type="similarity">
    <text evidence="2">Belongs to the RmuC family.</text>
</comment>
<proteinExistence type="inferred from homology"/>
<dbReference type="Gene3D" id="1.20.120.20">
    <property type="entry name" value="Apolipoprotein"/>
    <property type="match status" value="1"/>
</dbReference>
<keyword evidence="3" id="KW-0175">Coiled coil</keyword>
<dbReference type="Gene3D" id="1.20.1260.80">
    <property type="match status" value="1"/>
</dbReference>
<dbReference type="PANTHER" id="PTHR30563:SF0">
    <property type="entry name" value="DNA RECOMBINATION PROTEIN RMUC"/>
    <property type="match status" value="1"/>
</dbReference>
<sequence length="501" mass="57165">MSLETLWSKYPIEIILLVIIVILAIAFMAALIRQKNTFKQLLDDMSVSRDLLKSMDSRQSHTFEQTKNDFNRLVEQNQRASDSMVEKLAGNQVKLSESFQQFQSLVQGGFNKFSDNLGQKVNDNTVSQQKELYQFKETLQKNILQLKDQIELNQKEALAMLQEQFRRGMKDVREEITLNLKTQAENFEKNMSGLTKTTDERLKEISGQVEKRLADGFEKTTQTFQDVLKRLALIDDAQKKITELSSNVVSLQEILSDKRSRGAFGEVQLESLVSNVMPTSHYKFQHSFSNGKIVDCALFLPEPTGVIGVDAKFPLENYQKMVDVERSGPERDQAHKAFIKDIKKHVNDIASKYIIDQETAVGAVMFIPAEAVFAEIHAHHPELVEFAQQQKVWMVSPTTMMALLTTASAVLKDEATRKQVHIIQEHLGYLSKDFGRFRTRMSDLARHINNVSDDVKKVTISADKISSRFEKIEQVELNHEDHEHSIEVAATAKIENKKDSE</sequence>
<evidence type="ECO:0000256" key="4">
    <source>
        <dbReference type="ARBA" id="ARBA00023172"/>
    </source>
</evidence>
<accession>C7RC44</accession>
<evidence type="ECO:0000256" key="2">
    <source>
        <dbReference type="ARBA" id="ARBA00009840"/>
    </source>
</evidence>
<dbReference type="HOGENOM" id="CLU_020365_0_2_6"/>
<dbReference type="RefSeq" id="WP_012801350.1">
    <property type="nucleotide sequence ID" value="NC_013166.1"/>
</dbReference>
<name>C7RC44_KANKD</name>
<dbReference type="InterPro" id="IPR003798">
    <property type="entry name" value="DNA_recombination_RmuC"/>
</dbReference>
<gene>
    <name evidence="6" type="ordered locus">Kkor_1424</name>
</gene>
<keyword evidence="7" id="KW-1185">Reference proteome</keyword>
<keyword evidence="5" id="KW-0812">Transmembrane</keyword>
<keyword evidence="5" id="KW-0472">Membrane</keyword>
<dbReference type="AlphaFoldDB" id="C7RC44"/>
<dbReference type="Proteomes" id="UP000001231">
    <property type="component" value="Chromosome"/>
</dbReference>
<dbReference type="STRING" id="523791.Kkor_1424"/>
<evidence type="ECO:0000313" key="6">
    <source>
        <dbReference type="EMBL" id="ACV26836.1"/>
    </source>
</evidence>
<reference evidence="6 7" key="1">
    <citation type="journal article" date="2009" name="Stand. Genomic Sci.">
        <title>Complete genome sequence of Kangiella koreensis type strain (SW-125).</title>
        <authorList>
            <person name="Han C."/>
            <person name="Sikorski J."/>
            <person name="Lapidus A."/>
            <person name="Nolan M."/>
            <person name="Glavina Del Rio T."/>
            <person name="Tice H."/>
            <person name="Cheng J.F."/>
            <person name="Lucas S."/>
            <person name="Chen F."/>
            <person name="Copeland A."/>
            <person name="Ivanova N."/>
            <person name="Mavromatis K."/>
            <person name="Ovchinnikova G."/>
            <person name="Pati A."/>
            <person name="Bruce D."/>
            <person name="Goodwin L."/>
            <person name="Pitluck S."/>
            <person name="Chen A."/>
            <person name="Palaniappan K."/>
            <person name="Land M."/>
            <person name="Hauser L."/>
            <person name="Chang Y.J."/>
            <person name="Jeffries C.D."/>
            <person name="Chain P."/>
            <person name="Saunders E."/>
            <person name="Brettin T."/>
            <person name="Goker M."/>
            <person name="Tindall B.J."/>
            <person name="Bristow J."/>
            <person name="Eisen J.A."/>
            <person name="Markowitz V."/>
            <person name="Hugenholtz P."/>
            <person name="Kyrpides N.C."/>
            <person name="Klenk H.P."/>
            <person name="Detter J.C."/>
        </authorList>
    </citation>
    <scope>NUCLEOTIDE SEQUENCE [LARGE SCALE GENOMIC DNA]</scope>
    <source>
        <strain evidence="7">DSM 16069 / KCTC 12182 / SW-125</strain>
    </source>
</reference>
<comment type="function">
    <text evidence="1">Involved in DNA recombination.</text>
</comment>
<dbReference type="EMBL" id="CP001707">
    <property type="protein sequence ID" value="ACV26836.1"/>
    <property type="molecule type" value="Genomic_DNA"/>
</dbReference>
<keyword evidence="4" id="KW-0233">DNA recombination</keyword>
<evidence type="ECO:0000256" key="3">
    <source>
        <dbReference type="ARBA" id="ARBA00023054"/>
    </source>
</evidence>
<evidence type="ECO:0000313" key="7">
    <source>
        <dbReference type="Proteomes" id="UP000001231"/>
    </source>
</evidence>
<protein>
    <recommendedName>
        <fullName evidence="8">DNA recombination protein RmuC</fullName>
    </recommendedName>
</protein>
<dbReference type="GO" id="GO:0006310">
    <property type="term" value="P:DNA recombination"/>
    <property type="evidence" value="ECO:0007669"/>
    <property type="project" value="UniProtKB-KW"/>
</dbReference>
<dbReference type="Pfam" id="PF02646">
    <property type="entry name" value="RmuC"/>
    <property type="match status" value="1"/>
</dbReference>
<dbReference type="KEGG" id="kko:Kkor_1424"/>
<evidence type="ECO:0000256" key="5">
    <source>
        <dbReference type="SAM" id="Phobius"/>
    </source>
</evidence>
<dbReference type="FunCoup" id="C7RC44">
    <property type="interactions" value="90"/>
</dbReference>
<dbReference type="SUPFAM" id="SSF58113">
    <property type="entry name" value="Apolipoprotein A-I"/>
    <property type="match status" value="1"/>
</dbReference>